<organism evidence="1 2">
    <name type="scientific">Symbiodinium natans</name>
    <dbReference type="NCBI Taxonomy" id="878477"/>
    <lineage>
        <taxon>Eukaryota</taxon>
        <taxon>Sar</taxon>
        <taxon>Alveolata</taxon>
        <taxon>Dinophyceae</taxon>
        <taxon>Suessiales</taxon>
        <taxon>Symbiodiniaceae</taxon>
        <taxon>Symbiodinium</taxon>
    </lineage>
</organism>
<accession>A0A812I3K9</accession>
<protein>
    <submittedName>
        <fullName evidence="1">Uncharacterized protein</fullName>
    </submittedName>
</protein>
<proteinExistence type="predicted"/>
<dbReference type="OrthoDB" id="406236at2759"/>
<dbReference type="EMBL" id="CAJNDS010000158">
    <property type="protein sequence ID" value="CAE6971756.1"/>
    <property type="molecule type" value="Genomic_DNA"/>
</dbReference>
<keyword evidence="2" id="KW-1185">Reference proteome</keyword>
<dbReference type="Proteomes" id="UP000604046">
    <property type="component" value="Unassembled WGS sequence"/>
</dbReference>
<dbReference type="AlphaFoldDB" id="A0A812I3K9"/>
<evidence type="ECO:0000313" key="1">
    <source>
        <dbReference type="EMBL" id="CAE6971756.1"/>
    </source>
</evidence>
<gene>
    <name evidence="1" type="ORF">SNAT2548_LOCUS2639</name>
</gene>
<comment type="caution">
    <text evidence="1">The sequence shown here is derived from an EMBL/GenBank/DDBJ whole genome shotgun (WGS) entry which is preliminary data.</text>
</comment>
<reference evidence="1" key="1">
    <citation type="submission" date="2021-02" db="EMBL/GenBank/DDBJ databases">
        <authorList>
            <person name="Dougan E. K."/>
            <person name="Rhodes N."/>
            <person name="Thang M."/>
            <person name="Chan C."/>
        </authorList>
    </citation>
    <scope>NUCLEOTIDE SEQUENCE</scope>
</reference>
<name>A0A812I3K9_9DINO</name>
<evidence type="ECO:0000313" key="2">
    <source>
        <dbReference type="Proteomes" id="UP000604046"/>
    </source>
</evidence>
<sequence length="234" mass="26817">MLLLAAFLVAETMAVPLANQAEPQTFSEVFCAESPWMCSDTIDCRKPDGEIPSPEEVIQELAALVEKVTKEPNTPNRRSWCFTNSAYWDRVVRKCIVEGDLKAAAHEQFRWSVLMHPLDEMDASYCFLMGLCQNEEVTESTTPEEAVEICNRRFPEPGGWQSVGFHNAPTTVLDFNPRSVDTYTHFNTTEQVESYLKLACAQGNYHCDVMYCKETYCKTDYYYQKYKHYLPSPP</sequence>